<gene>
    <name evidence="11" type="ORF">CkaCkLH20_08616</name>
</gene>
<dbReference type="GeneID" id="62164405"/>
<organism evidence="11 12">
    <name type="scientific">Colletotrichum karsti</name>
    <dbReference type="NCBI Taxonomy" id="1095194"/>
    <lineage>
        <taxon>Eukaryota</taxon>
        <taxon>Fungi</taxon>
        <taxon>Dikarya</taxon>
        <taxon>Ascomycota</taxon>
        <taxon>Pezizomycotina</taxon>
        <taxon>Sordariomycetes</taxon>
        <taxon>Hypocreomycetidae</taxon>
        <taxon>Glomerellales</taxon>
        <taxon>Glomerellaceae</taxon>
        <taxon>Colletotrichum</taxon>
        <taxon>Colletotrichum boninense species complex</taxon>
    </lineage>
</organism>
<dbReference type="InterPro" id="IPR011706">
    <property type="entry name" value="Cu-oxidase_C"/>
</dbReference>
<evidence type="ECO:0000256" key="5">
    <source>
        <dbReference type="ARBA" id="ARBA00023008"/>
    </source>
</evidence>
<protein>
    <submittedName>
        <fullName evidence="11">Multicopper oxidase</fullName>
    </submittedName>
</protein>
<keyword evidence="7" id="KW-1133">Transmembrane helix</keyword>
<dbReference type="EMBL" id="JAATWM020000029">
    <property type="protein sequence ID" value="KAF9873882.1"/>
    <property type="molecule type" value="Genomic_DNA"/>
</dbReference>
<evidence type="ECO:0000313" key="11">
    <source>
        <dbReference type="EMBL" id="KAF9873882.1"/>
    </source>
</evidence>
<dbReference type="InterPro" id="IPR008972">
    <property type="entry name" value="Cupredoxin"/>
</dbReference>
<comment type="caution">
    <text evidence="11">The sequence shown here is derived from an EMBL/GenBank/DDBJ whole genome shotgun (WGS) entry which is preliminary data.</text>
</comment>
<feature type="transmembrane region" description="Helical" evidence="7">
    <location>
        <begin position="27"/>
        <end position="44"/>
    </location>
</feature>
<proteinExistence type="inferred from homology"/>
<evidence type="ECO:0000313" key="12">
    <source>
        <dbReference type="Proteomes" id="UP000781932"/>
    </source>
</evidence>
<dbReference type="CDD" id="cd13876">
    <property type="entry name" value="CuRO_2_Abr2_like"/>
    <property type="match status" value="1"/>
</dbReference>
<evidence type="ECO:0000256" key="4">
    <source>
        <dbReference type="ARBA" id="ARBA00023002"/>
    </source>
</evidence>
<keyword evidence="3" id="KW-0732">Signal</keyword>
<dbReference type="InterPro" id="IPR011707">
    <property type="entry name" value="Cu-oxidase-like_N"/>
</dbReference>
<keyword evidence="5" id="KW-0186">Copper</keyword>
<keyword evidence="7" id="KW-0812">Transmembrane</keyword>
<feature type="domain" description="Plastocyanin-like" evidence="10">
    <location>
        <begin position="81"/>
        <end position="193"/>
    </location>
</feature>
<keyword evidence="12" id="KW-1185">Reference proteome</keyword>
<dbReference type="PANTHER" id="PTHR11709:SF488">
    <property type="entry name" value="LACCASE-RELATED"/>
    <property type="match status" value="1"/>
</dbReference>
<keyword evidence="2" id="KW-0479">Metal-binding</keyword>
<dbReference type="InterPro" id="IPR001117">
    <property type="entry name" value="Cu-oxidase_2nd"/>
</dbReference>
<evidence type="ECO:0000256" key="3">
    <source>
        <dbReference type="ARBA" id="ARBA00022729"/>
    </source>
</evidence>
<reference evidence="11" key="1">
    <citation type="submission" date="2020-03" db="EMBL/GenBank/DDBJ databases">
        <authorList>
            <person name="He L."/>
        </authorList>
    </citation>
    <scope>NUCLEOTIDE SEQUENCE</scope>
    <source>
        <strain evidence="11">CkLH20</strain>
    </source>
</reference>
<dbReference type="Pfam" id="PF07731">
    <property type="entry name" value="Cu-oxidase_2"/>
    <property type="match status" value="1"/>
</dbReference>
<feature type="domain" description="Plastocyanin-like" evidence="9">
    <location>
        <begin position="496"/>
        <end position="607"/>
    </location>
</feature>
<comment type="similarity">
    <text evidence="1">Belongs to the multicopper oxidase family.</text>
</comment>
<dbReference type="InterPro" id="IPR045087">
    <property type="entry name" value="Cu-oxidase_fam"/>
</dbReference>
<sequence>MGASRDEGHIVSKTDYESSTGSRRARWSIFGLAISCLTLSWWFLPQAVRLIEPLWGSGRVHHGQAINQIVRKYNLTVGARWMNLDGGFWRGIFVCNGETPCPTLLAEEGDIVELNVHNDLFGQVSIHWSGMNHRRFGFWNDGTGGLNQYGLLQRGNFTSKYDTTGHWGLNWYADHTGVGIMDGAHGLAYVAPSPSRPRPYHRITTSPNELVMISEAERNAQHILVWNYYRRDVTWRVLEMRSEGTNLDCYDSILVNSKGRRHCRHPNFSTLNGHQLDESGCMIEQGNDGVRCTPTDTDYEVIETHGRPWIMLNVLNIGFEHAVRFTIDDHKMWIVANDGGFVEPVLVDVLYITNGARYTILVKLDREGADYAMRLVSTSNRQNLQGYSILRYPALRYPSHGAPMEIHDPPSGSAPCVIPDGSIHPKCNTTTPESLAPYPPSAPPRANRTLHFQIAQKPSRYEKHVTETFLNEKPWQLYHAQMAPLLFINNPSAIEPPIVGDLPWGTTVDVIVQNTVDDTMPLYKHGDPMFLLGSKPNATWEWDTVEDAIAAGTAKLNLKNPALQLVHDVPPLGWAVLRWQIRVRGATMLHSNKFKYYAMGMSVPLLEGLDSTGFQVPQHVKSMPHVEFTPKNDGVFG</sequence>
<dbReference type="SUPFAM" id="SSF49503">
    <property type="entry name" value="Cupredoxins"/>
    <property type="match status" value="3"/>
</dbReference>
<evidence type="ECO:0000259" key="8">
    <source>
        <dbReference type="Pfam" id="PF00394"/>
    </source>
</evidence>
<evidence type="ECO:0000256" key="2">
    <source>
        <dbReference type="ARBA" id="ARBA00022723"/>
    </source>
</evidence>
<evidence type="ECO:0000259" key="9">
    <source>
        <dbReference type="Pfam" id="PF07731"/>
    </source>
</evidence>
<evidence type="ECO:0000256" key="6">
    <source>
        <dbReference type="ARBA" id="ARBA00023180"/>
    </source>
</evidence>
<evidence type="ECO:0000256" key="1">
    <source>
        <dbReference type="ARBA" id="ARBA00010609"/>
    </source>
</evidence>
<keyword evidence="7" id="KW-0472">Membrane</keyword>
<name>A0A9P6HYX1_9PEZI</name>
<dbReference type="OrthoDB" id="2121828at2759"/>
<keyword evidence="6" id="KW-0325">Glycoprotein</keyword>
<dbReference type="GO" id="GO:0016491">
    <property type="term" value="F:oxidoreductase activity"/>
    <property type="evidence" value="ECO:0007669"/>
    <property type="project" value="UniProtKB-KW"/>
</dbReference>
<dbReference type="PANTHER" id="PTHR11709">
    <property type="entry name" value="MULTI-COPPER OXIDASE"/>
    <property type="match status" value="1"/>
</dbReference>
<evidence type="ECO:0000259" key="10">
    <source>
        <dbReference type="Pfam" id="PF07732"/>
    </source>
</evidence>
<dbReference type="Pfam" id="PF07732">
    <property type="entry name" value="Cu-oxidase_3"/>
    <property type="match status" value="1"/>
</dbReference>
<dbReference type="GO" id="GO:0005507">
    <property type="term" value="F:copper ion binding"/>
    <property type="evidence" value="ECO:0007669"/>
    <property type="project" value="InterPro"/>
</dbReference>
<feature type="domain" description="Plastocyanin-like" evidence="8">
    <location>
        <begin position="250"/>
        <end position="392"/>
    </location>
</feature>
<dbReference type="RefSeq" id="XP_038743343.1">
    <property type="nucleotide sequence ID" value="XM_038891331.1"/>
</dbReference>
<dbReference type="Gene3D" id="2.60.40.420">
    <property type="entry name" value="Cupredoxins - blue copper proteins"/>
    <property type="match status" value="3"/>
</dbReference>
<evidence type="ECO:0000256" key="7">
    <source>
        <dbReference type="SAM" id="Phobius"/>
    </source>
</evidence>
<accession>A0A9P6HYX1</accession>
<reference evidence="11" key="2">
    <citation type="submission" date="2020-11" db="EMBL/GenBank/DDBJ databases">
        <title>Whole genome sequencing of Colletotrichum sp.</title>
        <authorList>
            <person name="Li H."/>
        </authorList>
    </citation>
    <scope>NUCLEOTIDE SEQUENCE</scope>
    <source>
        <strain evidence="11">CkLH20</strain>
    </source>
</reference>
<keyword evidence="4" id="KW-0560">Oxidoreductase</keyword>
<dbReference type="Proteomes" id="UP000781932">
    <property type="component" value="Unassembled WGS sequence"/>
</dbReference>
<dbReference type="Pfam" id="PF00394">
    <property type="entry name" value="Cu-oxidase"/>
    <property type="match status" value="1"/>
</dbReference>
<dbReference type="AlphaFoldDB" id="A0A9P6HYX1"/>